<sequence>MTRIKEHLNVLANDIGPRLTGTPGNLKATNYVAGVLRELNYQVNRQRFDAMDWEDSGATLDLDGQTISAQSADYSNPINVVGELEVVDTLEALQAANIKGKICVLTGELTKEVLMPKNFTFYKPETHQQIIAALELGGPVAIISVSHNESPAAIIQDGDFEIPVLGVPQADGQKLHSGQQAHVVINTSRIKSTGENTLGHLGEGRKVAVVAHIDTAPKTIGALDNASGVATLLAIAEKLKDWQGEASLEFVIMNGEDNYAMPGELVMSEMIATNPSAYKVVVNIDGVGMLGSKVAYSGYELPDSLRETVNTIFSQQKEFVTVDPWPMGDHMLFAARGVPAISLTSADIFAQIDFLHGSADTVDVVDAVICDVVADVVSRFIREMG</sequence>
<evidence type="ECO:0000256" key="1">
    <source>
        <dbReference type="ARBA" id="ARBA00022801"/>
    </source>
</evidence>
<reference evidence="3 4" key="1">
    <citation type="submission" date="2017-04" db="EMBL/GenBank/DDBJ databases">
        <title>Weissella cibaria strain m2 complete genome.</title>
        <authorList>
            <person name="Pan Q."/>
            <person name="Tan M."/>
            <person name="Yao F."/>
            <person name="Su S."/>
        </authorList>
    </citation>
    <scope>NUCLEOTIDE SEQUENCE [LARGE SCALE GENOMIC DNA]</scope>
    <source>
        <strain evidence="3 4">M2</strain>
    </source>
</reference>
<dbReference type="Gene3D" id="3.50.30.30">
    <property type="match status" value="1"/>
</dbReference>
<evidence type="ECO:0000313" key="3">
    <source>
        <dbReference type="EMBL" id="AWF94639.1"/>
    </source>
</evidence>
<dbReference type="Proteomes" id="UP000244870">
    <property type="component" value="Chromosome"/>
</dbReference>
<gene>
    <name evidence="3" type="ORF">B6254_0200</name>
</gene>
<evidence type="ECO:0000259" key="2">
    <source>
        <dbReference type="Pfam" id="PF04389"/>
    </source>
</evidence>
<dbReference type="GO" id="GO:0008235">
    <property type="term" value="F:metalloexopeptidase activity"/>
    <property type="evidence" value="ECO:0007669"/>
    <property type="project" value="InterPro"/>
</dbReference>
<keyword evidence="1" id="KW-0378">Hydrolase</keyword>
<feature type="domain" description="Peptidase M28" evidence="2">
    <location>
        <begin position="205"/>
        <end position="380"/>
    </location>
</feature>
<dbReference type="InterPro" id="IPR001261">
    <property type="entry name" value="ArgE/DapE_CS"/>
</dbReference>
<dbReference type="PANTHER" id="PTHR12147:SF26">
    <property type="entry name" value="PEPTIDASE M28 DOMAIN-CONTAINING PROTEIN"/>
    <property type="match status" value="1"/>
</dbReference>
<dbReference type="Pfam" id="PF04389">
    <property type="entry name" value="Peptidase_M28"/>
    <property type="match status" value="1"/>
</dbReference>
<name>A0A2S1KNQ4_9LACO</name>
<dbReference type="AlphaFoldDB" id="A0A2S1KNQ4"/>
<dbReference type="EMBL" id="CP020928">
    <property type="protein sequence ID" value="AWF94639.1"/>
    <property type="molecule type" value="Genomic_DNA"/>
</dbReference>
<dbReference type="InterPro" id="IPR045175">
    <property type="entry name" value="M28_fam"/>
</dbReference>
<protein>
    <recommendedName>
        <fullName evidence="2">Peptidase M28 domain-containing protein</fullName>
    </recommendedName>
</protein>
<dbReference type="RefSeq" id="WP_159080884.1">
    <property type="nucleotide sequence ID" value="NZ_CP020928.1"/>
</dbReference>
<accession>A0A2S1KNQ4</accession>
<evidence type="ECO:0000313" key="4">
    <source>
        <dbReference type="Proteomes" id="UP000244870"/>
    </source>
</evidence>
<dbReference type="InterPro" id="IPR007484">
    <property type="entry name" value="Peptidase_M28"/>
</dbReference>
<dbReference type="GO" id="GO:0006508">
    <property type="term" value="P:proteolysis"/>
    <property type="evidence" value="ECO:0007669"/>
    <property type="project" value="InterPro"/>
</dbReference>
<dbReference type="Gene3D" id="3.40.630.10">
    <property type="entry name" value="Zn peptidases"/>
    <property type="match status" value="1"/>
</dbReference>
<organism evidence="3 4">
    <name type="scientific">Weissella cibaria</name>
    <dbReference type="NCBI Taxonomy" id="137591"/>
    <lineage>
        <taxon>Bacteria</taxon>
        <taxon>Bacillati</taxon>
        <taxon>Bacillota</taxon>
        <taxon>Bacilli</taxon>
        <taxon>Lactobacillales</taxon>
        <taxon>Lactobacillaceae</taxon>
        <taxon>Weissella</taxon>
    </lineage>
</organism>
<dbReference type="PROSITE" id="PS00758">
    <property type="entry name" value="ARGE_DAPE_CPG2_1"/>
    <property type="match status" value="1"/>
</dbReference>
<dbReference type="PANTHER" id="PTHR12147">
    <property type="entry name" value="METALLOPEPTIDASE M28 FAMILY MEMBER"/>
    <property type="match status" value="1"/>
</dbReference>
<dbReference type="SUPFAM" id="SSF53187">
    <property type="entry name" value="Zn-dependent exopeptidases"/>
    <property type="match status" value="1"/>
</dbReference>
<proteinExistence type="predicted"/>